<dbReference type="EMBL" id="MN740308">
    <property type="protein sequence ID" value="QHT99497.1"/>
    <property type="molecule type" value="Genomic_DNA"/>
</dbReference>
<sequence>MVFNKQNCDNCVHLFINDGINGVNKVYELLTSFITKYEINNNLDEYVHEYRSDTKMLFTVFQDTFGSELTKNEILTCMDKDDIDDQKEYENYQIVVGNIQYVLDHIDTVDLYNPDKNFNLNCAYVFSYFNTKNNELNELVDTMSGATKVLTSLKNTL</sequence>
<protein>
    <submittedName>
        <fullName evidence="1">Uncharacterized protein</fullName>
    </submittedName>
</protein>
<evidence type="ECO:0000313" key="1">
    <source>
        <dbReference type="EMBL" id="QHT99497.1"/>
    </source>
</evidence>
<reference evidence="1" key="1">
    <citation type="journal article" date="2020" name="Nature">
        <title>Giant virus diversity and host interactions through global metagenomics.</title>
        <authorList>
            <person name="Schulz F."/>
            <person name="Roux S."/>
            <person name="Paez-Espino D."/>
            <person name="Jungbluth S."/>
            <person name="Walsh D.A."/>
            <person name="Denef V.J."/>
            <person name="McMahon K.D."/>
            <person name="Konstantinidis K.T."/>
            <person name="Eloe-Fadrosh E.A."/>
            <person name="Kyrpides N.C."/>
            <person name="Woyke T."/>
        </authorList>
    </citation>
    <scope>NUCLEOTIDE SEQUENCE</scope>
    <source>
        <strain evidence="1">GVMAG-M-3300025699-48</strain>
    </source>
</reference>
<name>A0A6C0J6B7_9ZZZZ</name>
<proteinExistence type="predicted"/>
<organism evidence="1">
    <name type="scientific">viral metagenome</name>
    <dbReference type="NCBI Taxonomy" id="1070528"/>
    <lineage>
        <taxon>unclassified sequences</taxon>
        <taxon>metagenomes</taxon>
        <taxon>organismal metagenomes</taxon>
    </lineage>
</organism>
<accession>A0A6C0J6B7</accession>
<dbReference type="AlphaFoldDB" id="A0A6C0J6B7"/>